<dbReference type="Pfam" id="PF01925">
    <property type="entry name" value="TauE"/>
    <property type="match status" value="1"/>
</dbReference>
<feature type="transmembrane region" description="Helical" evidence="8">
    <location>
        <begin position="39"/>
        <end position="62"/>
    </location>
</feature>
<dbReference type="InterPro" id="IPR052017">
    <property type="entry name" value="TSUP"/>
</dbReference>
<accession>A0A8G0ZTV7</accession>
<dbReference type="Proteomes" id="UP000826300">
    <property type="component" value="Chromosome"/>
</dbReference>
<evidence type="ECO:0000256" key="2">
    <source>
        <dbReference type="ARBA" id="ARBA00009142"/>
    </source>
</evidence>
<sequence>MELWIILMLFGAGFLGGLANAIAGGATLITFPAMLASGLPPVIANASNALAVLPGALMAAWADRGKLPGWSRGFAMLLVSALLGGAFGGVLLMLTSDSVFSLLVPALIGFATLVFAFGKRIQGMVRGLADGSETLRIGLIFPAAAYGGYFGAGLGVMLMAVLAITGHEELRQANAIKNVASTVANLTAVVVFVVMGLIAWPQTLVMLVGAACGGFSGGKLIAVLPAQAVRSTIIVIGCAMTLIYAWRAWF</sequence>
<feature type="transmembrane region" description="Helical" evidence="8">
    <location>
        <begin position="139"/>
        <end position="164"/>
    </location>
</feature>
<reference evidence="9" key="1">
    <citation type="submission" date="2021-02" db="EMBL/GenBank/DDBJ databases">
        <title>Rhodobacter shimadae sp. nov., an aerobic anoxygenic phototrophic bacterium isolated from a hot spring.</title>
        <authorList>
            <person name="Muramatsu S."/>
            <person name="Haruta S."/>
            <person name="Hirose S."/>
            <person name="Hanada S."/>
        </authorList>
    </citation>
    <scope>NUCLEOTIDE SEQUENCE</scope>
    <source>
        <strain evidence="9">N10</strain>
    </source>
</reference>
<dbReference type="RefSeq" id="WP_220660885.1">
    <property type="nucleotide sequence ID" value="NZ_CP069370.1"/>
</dbReference>
<feature type="transmembrane region" description="Helical" evidence="8">
    <location>
        <begin position="184"/>
        <end position="208"/>
    </location>
</feature>
<protein>
    <recommendedName>
        <fullName evidence="8">Probable membrane transporter protein</fullName>
    </recommendedName>
</protein>
<dbReference type="InterPro" id="IPR002781">
    <property type="entry name" value="TM_pro_TauE-like"/>
</dbReference>
<keyword evidence="6 8" id="KW-1133">Transmembrane helix</keyword>
<keyword evidence="7 8" id="KW-0472">Membrane</keyword>
<organism evidence="9 10">
    <name type="scientific">Neotabrizicola shimadae</name>
    <dbReference type="NCBI Taxonomy" id="2807096"/>
    <lineage>
        <taxon>Bacteria</taxon>
        <taxon>Pseudomonadati</taxon>
        <taxon>Pseudomonadota</taxon>
        <taxon>Alphaproteobacteria</taxon>
        <taxon>Rhodobacterales</taxon>
        <taxon>Paracoccaceae</taxon>
        <taxon>Neotabrizicola</taxon>
    </lineage>
</organism>
<comment type="similarity">
    <text evidence="2 8">Belongs to the 4-toluene sulfonate uptake permease (TSUP) (TC 2.A.102) family.</text>
</comment>
<evidence type="ECO:0000313" key="10">
    <source>
        <dbReference type="Proteomes" id="UP000826300"/>
    </source>
</evidence>
<evidence type="ECO:0000256" key="8">
    <source>
        <dbReference type="RuleBase" id="RU363041"/>
    </source>
</evidence>
<evidence type="ECO:0000256" key="3">
    <source>
        <dbReference type="ARBA" id="ARBA00022448"/>
    </source>
</evidence>
<dbReference type="PANTHER" id="PTHR30269:SF0">
    <property type="entry name" value="MEMBRANE TRANSPORTER PROTEIN YFCA-RELATED"/>
    <property type="match status" value="1"/>
</dbReference>
<keyword evidence="3" id="KW-0813">Transport</keyword>
<name>A0A8G0ZTV7_9RHOB</name>
<keyword evidence="10" id="KW-1185">Reference proteome</keyword>
<dbReference type="KEGG" id="nsm:JO391_12875"/>
<evidence type="ECO:0000313" key="9">
    <source>
        <dbReference type="EMBL" id="QYZ68662.1"/>
    </source>
</evidence>
<dbReference type="GO" id="GO:0005886">
    <property type="term" value="C:plasma membrane"/>
    <property type="evidence" value="ECO:0007669"/>
    <property type="project" value="UniProtKB-SubCell"/>
</dbReference>
<dbReference type="EMBL" id="CP069370">
    <property type="protein sequence ID" value="QYZ68662.1"/>
    <property type="molecule type" value="Genomic_DNA"/>
</dbReference>
<feature type="transmembrane region" description="Helical" evidence="8">
    <location>
        <begin position="74"/>
        <end position="94"/>
    </location>
</feature>
<keyword evidence="4 8" id="KW-1003">Cell membrane</keyword>
<keyword evidence="5 8" id="KW-0812">Transmembrane</keyword>
<feature type="transmembrane region" description="Helical" evidence="8">
    <location>
        <begin position="220"/>
        <end position="246"/>
    </location>
</feature>
<evidence type="ECO:0000256" key="7">
    <source>
        <dbReference type="ARBA" id="ARBA00023136"/>
    </source>
</evidence>
<evidence type="ECO:0000256" key="1">
    <source>
        <dbReference type="ARBA" id="ARBA00004651"/>
    </source>
</evidence>
<gene>
    <name evidence="9" type="ORF">JO391_12875</name>
</gene>
<evidence type="ECO:0000256" key="4">
    <source>
        <dbReference type="ARBA" id="ARBA00022475"/>
    </source>
</evidence>
<comment type="subcellular location">
    <subcellularLocation>
        <location evidence="1 8">Cell membrane</location>
        <topology evidence="1 8">Multi-pass membrane protein</topology>
    </subcellularLocation>
</comment>
<dbReference type="PANTHER" id="PTHR30269">
    <property type="entry name" value="TRANSMEMBRANE PROTEIN YFCA"/>
    <property type="match status" value="1"/>
</dbReference>
<dbReference type="AlphaFoldDB" id="A0A8G0ZTV7"/>
<evidence type="ECO:0000256" key="5">
    <source>
        <dbReference type="ARBA" id="ARBA00022692"/>
    </source>
</evidence>
<feature type="transmembrane region" description="Helical" evidence="8">
    <location>
        <begin position="100"/>
        <end position="118"/>
    </location>
</feature>
<evidence type="ECO:0000256" key="6">
    <source>
        <dbReference type="ARBA" id="ARBA00022989"/>
    </source>
</evidence>
<proteinExistence type="inferred from homology"/>